<keyword evidence="1" id="KW-0472">Membrane</keyword>
<organism evidence="2">
    <name type="scientific">virus sp. ctnRj46</name>
    <dbReference type="NCBI Taxonomy" id="2826814"/>
    <lineage>
        <taxon>Viruses</taxon>
    </lineage>
</organism>
<protein>
    <submittedName>
        <fullName evidence="2">Uncharacterized protein</fullName>
    </submittedName>
</protein>
<evidence type="ECO:0000313" key="2">
    <source>
        <dbReference type="EMBL" id="DAE27145.1"/>
    </source>
</evidence>
<reference evidence="2" key="1">
    <citation type="journal article" date="2021" name="Proc. Natl. Acad. Sci. U.S.A.">
        <title>A Catalog of Tens of Thousands of Viruses from Human Metagenomes Reveals Hidden Associations with Chronic Diseases.</title>
        <authorList>
            <person name="Tisza M.J."/>
            <person name="Buck C.B."/>
        </authorList>
    </citation>
    <scope>NUCLEOTIDE SEQUENCE</scope>
    <source>
        <strain evidence="2">CtnRj46</strain>
    </source>
</reference>
<keyword evidence="1" id="KW-0812">Transmembrane</keyword>
<accession>A0A8S5R7S9</accession>
<name>A0A8S5R7S9_9VIRU</name>
<evidence type="ECO:0000256" key="1">
    <source>
        <dbReference type="SAM" id="Phobius"/>
    </source>
</evidence>
<sequence length="37" mass="4509">MIVVIFIEEAVCSIIYYLLNHILTILLLNYYLYRMKI</sequence>
<feature type="transmembrane region" description="Helical" evidence="1">
    <location>
        <begin position="14"/>
        <end position="33"/>
    </location>
</feature>
<proteinExistence type="predicted"/>
<dbReference type="EMBL" id="BK015829">
    <property type="protein sequence ID" value="DAE27145.1"/>
    <property type="molecule type" value="Genomic_DNA"/>
</dbReference>
<keyword evidence="1" id="KW-1133">Transmembrane helix</keyword>